<feature type="binding site" evidence="2">
    <location>
        <position position="350"/>
    </location>
    <ligand>
        <name>Mn(2+)</name>
        <dbReference type="ChEBI" id="CHEBI:29035"/>
        <label>2</label>
    </ligand>
</feature>
<protein>
    <submittedName>
        <fullName evidence="3">Amidohydrolase</fullName>
    </submittedName>
</protein>
<dbReference type="RefSeq" id="WP_089687279.1">
    <property type="nucleotide sequence ID" value="NZ_FNFO01000012.1"/>
</dbReference>
<organism evidence="3 4">
    <name type="scientific">Catalinimonas alkaloidigena</name>
    <dbReference type="NCBI Taxonomy" id="1075417"/>
    <lineage>
        <taxon>Bacteria</taxon>
        <taxon>Pseudomonadati</taxon>
        <taxon>Bacteroidota</taxon>
        <taxon>Cytophagia</taxon>
        <taxon>Cytophagales</taxon>
        <taxon>Catalimonadaceae</taxon>
        <taxon>Catalinimonas</taxon>
    </lineage>
</organism>
<dbReference type="Gene3D" id="3.30.70.360">
    <property type="match status" value="1"/>
</dbReference>
<dbReference type="GO" id="GO:0016787">
    <property type="term" value="F:hydrolase activity"/>
    <property type="evidence" value="ECO:0007669"/>
    <property type="project" value="UniProtKB-KW"/>
</dbReference>
<dbReference type="InterPro" id="IPR017439">
    <property type="entry name" value="Amidohydrolase"/>
</dbReference>
<keyword evidence="4" id="KW-1185">Reference proteome</keyword>
<dbReference type="InterPro" id="IPR036264">
    <property type="entry name" value="Bact_exopeptidase_dim_dom"/>
</dbReference>
<dbReference type="SUPFAM" id="SSF55031">
    <property type="entry name" value="Bacterial exopeptidase dimerisation domain"/>
    <property type="match status" value="1"/>
</dbReference>
<dbReference type="Gene3D" id="3.40.630.10">
    <property type="entry name" value="Zn peptidases"/>
    <property type="match status" value="1"/>
</dbReference>
<dbReference type="Pfam" id="PF01546">
    <property type="entry name" value="Peptidase_M20"/>
    <property type="match status" value="1"/>
</dbReference>
<feature type="binding site" evidence="2">
    <location>
        <position position="95"/>
    </location>
    <ligand>
        <name>Mn(2+)</name>
        <dbReference type="ChEBI" id="CHEBI:29035"/>
        <label>2</label>
    </ligand>
</feature>
<keyword evidence="2" id="KW-0464">Manganese</keyword>
<reference evidence="3 4" key="1">
    <citation type="submission" date="2016-10" db="EMBL/GenBank/DDBJ databases">
        <authorList>
            <person name="de Groot N.N."/>
        </authorList>
    </citation>
    <scope>NUCLEOTIDE SEQUENCE [LARGE SCALE GENOMIC DNA]</scope>
    <source>
        <strain evidence="3 4">DSM 25186</strain>
    </source>
</reference>
<dbReference type="AlphaFoldDB" id="A0A1G9SI34"/>
<evidence type="ECO:0000256" key="1">
    <source>
        <dbReference type="ARBA" id="ARBA00022801"/>
    </source>
</evidence>
<accession>A0A1G9SI34</accession>
<proteinExistence type="predicted"/>
<feature type="binding site" evidence="2">
    <location>
        <position position="154"/>
    </location>
    <ligand>
        <name>Mn(2+)</name>
        <dbReference type="ChEBI" id="CHEBI:29035"/>
        <label>2</label>
    </ligand>
</feature>
<feature type="binding site" evidence="2">
    <location>
        <position position="128"/>
    </location>
    <ligand>
        <name>Mn(2+)</name>
        <dbReference type="ChEBI" id="CHEBI:29035"/>
        <label>2</label>
    </ligand>
</feature>
<dbReference type="SUPFAM" id="SSF53187">
    <property type="entry name" value="Zn-dependent exopeptidases"/>
    <property type="match status" value="1"/>
</dbReference>
<gene>
    <name evidence="3" type="ORF">SAMN05421823_112174</name>
</gene>
<name>A0A1G9SI34_9BACT</name>
<comment type="cofactor">
    <cofactor evidence="2">
        <name>Mn(2+)</name>
        <dbReference type="ChEBI" id="CHEBI:29035"/>
    </cofactor>
    <text evidence="2">The Mn(2+) ion enhances activity.</text>
</comment>
<sequence length="378" mass="41267">MIHDLVALRRHLHAHPERSGHEAQTSRLVRDHLGALGYTDLLHGFAQHSVLAVLTTGRPGPTLLFRCELDALPIQELNRFAHRSQTADVSHKCGHDGHMAILLGLARRLQEAPPACGQVLLLFQSAEETGQGARAVIDSGVLRAYPIAYAFALHNLPGYPLGEVVSKTGRLTPSVESVCIHLQGRTSHAGEPDQGINPALVVADLIQYFATLHCPVPTDDAYFVSTPIHLSMGEEAYGISAGAAQLGYTFRTWDNARFDRMKATIEAEIGRRVQQQPGLQVHWEWKEAFRATVNDPDADALIRTVADGLGVPFHQQNTPFAWGEDFGLFTERYRGALFGLGAGPDCPVLHSPDYDFPDALLDRGVGLFEGLVRAMLGS</sequence>
<dbReference type="PIRSF" id="PIRSF005962">
    <property type="entry name" value="Pept_M20D_amidohydro"/>
    <property type="match status" value="1"/>
</dbReference>
<keyword evidence="1 3" id="KW-0378">Hydrolase</keyword>
<keyword evidence="2" id="KW-0479">Metal-binding</keyword>
<dbReference type="OrthoDB" id="9776731at2"/>
<dbReference type="STRING" id="1075417.SAMN05421823_112174"/>
<dbReference type="NCBIfam" id="TIGR01891">
    <property type="entry name" value="amidohydrolases"/>
    <property type="match status" value="1"/>
</dbReference>
<dbReference type="GO" id="GO:0046872">
    <property type="term" value="F:metal ion binding"/>
    <property type="evidence" value="ECO:0007669"/>
    <property type="project" value="UniProtKB-KW"/>
</dbReference>
<dbReference type="PANTHER" id="PTHR11014:SF169">
    <property type="entry name" value="CLAN MH, FAMILY M20, PEPTIDASE T-LIKE METALLOPEPTIDASE"/>
    <property type="match status" value="1"/>
</dbReference>
<dbReference type="EMBL" id="FNFO01000012">
    <property type="protein sequence ID" value="SDM35168.1"/>
    <property type="molecule type" value="Genomic_DNA"/>
</dbReference>
<dbReference type="InterPro" id="IPR002933">
    <property type="entry name" value="Peptidase_M20"/>
</dbReference>
<evidence type="ECO:0000313" key="3">
    <source>
        <dbReference type="EMBL" id="SDM35168.1"/>
    </source>
</evidence>
<feature type="binding site" evidence="2">
    <location>
        <position position="93"/>
    </location>
    <ligand>
        <name>Mn(2+)</name>
        <dbReference type="ChEBI" id="CHEBI:29035"/>
        <label>2</label>
    </ligand>
</feature>
<dbReference type="PANTHER" id="PTHR11014">
    <property type="entry name" value="PEPTIDASE M20 FAMILY MEMBER"/>
    <property type="match status" value="1"/>
</dbReference>
<evidence type="ECO:0000313" key="4">
    <source>
        <dbReference type="Proteomes" id="UP000198510"/>
    </source>
</evidence>
<dbReference type="Proteomes" id="UP000198510">
    <property type="component" value="Unassembled WGS sequence"/>
</dbReference>
<evidence type="ECO:0000256" key="2">
    <source>
        <dbReference type="PIRSR" id="PIRSR005962-1"/>
    </source>
</evidence>